<accession>A0A5B7GH37</accession>
<evidence type="ECO:0000313" key="2">
    <source>
        <dbReference type="EMBL" id="MPC56745.1"/>
    </source>
</evidence>
<comment type="caution">
    <text evidence="2">The sequence shown here is derived from an EMBL/GenBank/DDBJ whole genome shotgun (WGS) entry which is preliminary data.</text>
</comment>
<name>A0A5B7GH37_PORTR</name>
<feature type="compositionally biased region" description="Low complexity" evidence="1">
    <location>
        <begin position="48"/>
        <end position="61"/>
    </location>
</feature>
<reference evidence="2 3" key="1">
    <citation type="submission" date="2019-05" db="EMBL/GenBank/DDBJ databases">
        <title>Another draft genome of Portunus trituberculatus and its Hox gene families provides insights of decapod evolution.</title>
        <authorList>
            <person name="Jeong J.-H."/>
            <person name="Song I."/>
            <person name="Kim S."/>
            <person name="Choi T."/>
            <person name="Kim D."/>
            <person name="Ryu S."/>
            <person name="Kim W."/>
        </authorList>
    </citation>
    <scope>NUCLEOTIDE SEQUENCE [LARGE SCALE GENOMIC DNA]</scope>
    <source>
        <tissue evidence="2">Muscle</tissue>
    </source>
</reference>
<feature type="region of interest" description="Disordered" evidence="1">
    <location>
        <begin position="41"/>
        <end position="61"/>
    </location>
</feature>
<dbReference type="AlphaFoldDB" id="A0A5B7GH37"/>
<dbReference type="EMBL" id="VSRR010014216">
    <property type="protein sequence ID" value="MPC56745.1"/>
    <property type="molecule type" value="Genomic_DNA"/>
</dbReference>
<sequence length="61" mass="6612">MIDRVSHNNGDAQKKEGRVDVSLDSLLGSCLPWKLTALAMTSSPPPSSLRARLHSPPFLDP</sequence>
<dbReference type="Proteomes" id="UP000324222">
    <property type="component" value="Unassembled WGS sequence"/>
</dbReference>
<keyword evidence="3" id="KW-1185">Reference proteome</keyword>
<evidence type="ECO:0000256" key="1">
    <source>
        <dbReference type="SAM" id="MobiDB-lite"/>
    </source>
</evidence>
<gene>
    <name evidence="2" type="ORF">E2C01_050711</name>
</gene>
<organism evidence="2 3">
    <name type="scientific">Portunus trituberculatus</name>
    <name type="common">Swimming crab</name>
    <name type="synonym">Neptunus trituberculatus</name>
    <dbReference type="NCBI Taxonomy" id="210409"/>
    <lineage>
        <taxon>Eukaryota</taxon>
        <taxon>Metazoa</taxon>
        <taxon>Ecdysozoa</taxon>
        <taxon>Arthropoda</taxon>
        <taxon>Crustacea</taxon>
        <taxon>Multicrustacea</taxon>
        <taxon>Malacostraca</taxon>
        <taxon>Eumalacostraca</taxon>
        <taxon>Eucarida</taxon>
        <taxon>Decapoda</taxon>
        <taxon>Pleocyemata</taxon>
        <taxon>Brachyura</taxon>
        <taxon>Eubrachyura</taxon>
        <taxon>Portunoidea</taxon>
        <taxon>Portunidae</taxon>
        <taxon>Portuninae</taxon>
        <taxon>Portunus</taxon>
    </lineage>
</organism>
<proteinExistence type="predicted"/>
<evidence type="ECO:0000313" key="3">
    <source>
        <dbReference type="Proteomes" id="UP000324222"/>
    </source>
</evidence>
<protein>
    <submittedName>
        <fullName evidence="2">Uncharacterized protein</fullName>
    </submittedName>
</protein>